<accession>A0A5B7DVG6</accession>
<dbReference type="EMBL" id="VSRR010001471">
    <property type="protein sequence ID" value="MPC25490.1"/>
    <property type="molecule type" value="Genomic_DNA"/>
</dbReference>
<organism evidence="2 3">
    <name type="scientific">Portunus trituberculatus</name>
    <name type="common">Swimming crab</name>
    <name type="synonym">Neptunus trituberculatus</name>
    <dbReference type="NCBI Taxonomy" id="210409"/>
    <lineage>
        <taxon>Eukaryota</taxon>
        <taxon>Metazoa</taxon>
        <taxon>Ecdysozoa</taxon>
        <taxon>Arthropoda</taxon>
        <taxon>Crustacea</taxon>
        <taxon>Multicrustacea</taxon>
        <taxon>Malacostraca</taxon>
        <taxon>Eumalacostraca</taxon>
        <taxon>Eucarida</taxon>
        <taxon>Decapoda</taxon>
        <taxon>Pleocyemata</taxon>
        <taxon>Brachyura</taxon>
        <taxon>Eubrachyura</taxon>
        <taxon>Portunoidea</taxon>
        <taxon>Portunidae</taxon>
        <taxon>Portuninae</taxon>
        <taxon>Portunus</taxon>
    </lineage>
</organism>
<gene>
    <name evidence="2" type="ORF">E2C01_018607</name>
</gene>
<reference evidence="2 3" key="1">
    <citation type="submission" date="2019-05" db="EMBL/GenBank/DDBJ databases">
        <title>Another draft genome of Portunus trituberculatus and its Hox gene families provides insights of decapod evolution.</title>
        <authorList>
            <person name="Jeong J.-H."/>
            <person name="Song I."/>
            <person name="Kim S."/>
            <person name="Choi T."/>
            <person name="Kim D."/>
            <person name="Ryu S."/>
            <person name="Kim W."/>
        </authorList>
    </citation>
    <scope>NUCLEOTIDE SEQUENCE [LARGE SCALE GENOMIC DNA]</scope>
    <source>
        <tissue evidence="2">Muscle</tissue>
    </source>
</reference>
<comment type="caution">
    <text evidence="2">The sequence shown here is derived from an EMBL/GenBank/DDBJ whole genome shotgun (WGS) entry which is preliminary data.</text>
</comment>
<evidence type="ECO:0000313" key="3">
    <source>
        <dbReference type="Proteomes" id="UP000324222"/>
    </source>
</evidence>
<sequence length="37" mass="3942">MAVGSQLSDTMRVQSTEAKGDKVSVSDHVYMGRGSKV</sequence>
<dbReference type="AlphaFoldDB" id="A0A5B7DVG6"/>
<dbReference type="Proteomes" id="UP000324222">
    <property type="component" value="Unassembled WGS sequence"/>
</dbReference>
<proteinExistence type="predicted"/>
<evidence type="ECO:0000256" key="1">
    <source>
        <dbReference type="SAM" id="MobiDB-lite"/>
    </source>
</evidence>
<evidence type="ECO:0000313" key="2">
    <source>
        <dbReference type="EMBL" id="MPC25490.1"/>
    </source>
</evidence>
<keyword evidence="3" id="KW-1185">Reference proteome</keyword>
<feature type="region of interest" description="Disordered" evidence="1">
    <location>
        <begin position="1"/>
        <end position="37"/>
    </location>
</feature>
<name>A0A5B7DVG6_PORTR</name>
<protein>
    <submittedName>
        <fullName evidence="2">Uncharacterized protein</fullName>
    </submittedName>
</protein>
<feature type="compositionally biased region" description="Polar residues" evidence="1">
    <location>
        <begin position="1"/>
        <end position="17"/>
    </location>
</feature>